<feature type="compositionally biased region" description="Low complexity" evidence="1">
    <location>
        <begin position="282"/>
        <end position="312"/>
    </location>
</feature>
<evidence type="ECO:0000313" key="4">
    <source>
        <dbReference type="Proteomes" id="UP000266861"/>
    </source>
</evidence>
<name>A0A397GP22_9GLOM</name>
<feature type="domain" description="Cryptic loci regulator 2 N-terminal" evidence="2">
    <location>
        <begin position="82"/>
        <end position="143"/>
    </location>
</feature>
<feature type="region of interest" description="Disordered" evidence="1">
    <location>
        <begin position="275"/>
        <end position="321"/>
    </location>
</feature>
<dbReference type="GO" id="GO:0030466">
    <property type="term" value="P:silent mating-type cassette heterochromatin formation"/>
    <property type="evidence" value="ECO:0007669"/>
    <property type="project" value="TreeGrafter"/>
</dbReference>
<protein>
    <recommendedName>
        <fullName evidence="2">Cryptic loci regulator 2 N-terminal domain-containing protein</fullName>
    </recommendedName>
</protein>
<dbReference type="Proteomes" id="UP000266861">
    <property type="component" value="Unassembled WGS sequence"/>
</dbReference>
<dbReference type="PANTHER" id="PTHR38046">
    <property type="entry name" value="CRYPTIC LOCI REGULATOR 2"/>
    <property type="match status" value="1"/>
</dbReference>
<dbReference type="PANTHER" id="PTHR38046:SF1">
    <property type="entry name" value="CRYPTIC LOCI REGULATOR 2"/>
    <property type="match status" value="1"/>
</dbReference>
<dbReference type="OrthoDB" id="2421327at2759"/>
<reference evidence="3 4" key="1">
    <citation type="submission" date="2018-08" db="EMBL/GenBank/DDBJ databases">
        <title>Genome and evolution of the arbuscular mycorrhizal fungus Diversispora epigaea (formerly Glomus versiforme) and its bacterial endosymbionts.</title>
        <authorList>
            <person name="Sun X."/>
            <person name="Fei Z."/>
            <person name="Harrison M."/>
        </authorList>
    </citation>
    <scope>NUCLEOTIDE SEQUENCE [LARGE SCALE GENOMIC DNA]</scope>
    <source>
        <strain evidence="3 4">IT104</strain>
    </source>
</reference>
<evidence type="ECO:0000259" key="2">
    <source>
        <dbReference type="Pfam" id="PF16761"/>
    </source>
</evidence>
<dbReference type="GO" id="GO:0070824">
    <property type="term" value="C:SHREC complex"/>
    <property type="evidence" value="ECO:0007669"/>
    <property type="project" value="InterPro"/>
</dbReference>
<sequence>MNTFNAKITSRGIKITYSDGIFNNNYPKISGPVTDKSGNTAYIGRVKNNDNVVKTWLKKLGEGLARYLNSNYNLNIDIVGAILKDFPEGYLLFTHDKIYKNSTRTRSDKFLHGPHKYRSPRDFLPHLCWLVSDKTTKCECRHCMADKKLKKSLQIQCSPEEVERTECDECNESCSYENRFEKFDLPNKEQDKITTLFRCGEIVWVDFYKLDNPRFNKLIKDVYKKYKISIKYWPGVILNRDKALIFDLKVQKEQSQPYDLLRMINFGMMENGLNESSETNRLNESSGLNESSESIGSNELSGSSESSESSESTPETPKDPSRLSKVIYTVEILGLTETLETDRKVLAPWLAYQPNIKLMSKKRGRDEKEEHEYIQAIRQAKIISQSYTALNKMMPESSKTRRMTRNLRNRQLDQCEALFLGAELLCKNDIVRLTPIDNEHPTYPEYPDPQYLFISDIKKTATNGIQLVGHGLLRGKLINKSGIRTVKDYEWYQINTTDEEYTIDLSDVAGRFYVAYPDISEAMDSSLNISYKDRWGIMEIFNDGKKRLSISPAI</sequence>
<dbReference type="AlphaFoldDB" id="A0A397GP22"/>
<proteinExistence type="predicted"/>
<dbReference type="Pfam" id="PF16761">
    <property type="entry name" value="Clr2_transil"/>
    <property type="match status" value="1"/>
</dbReference>
<dbReference type="InterPro" id="IPR038986">
    <property type="entry name" value="Clr2"/>
</dbReference>
<evidence type="ECO:0000256" key="1">
    <source>
        <dbReference type="SAM" id="MobiDB-lite"/>
    </source>
</evidence>
<evidence type="ECO:0000313" key="3">
    <source>
        <dbReference type="EMBL" id="RHZ51256.1"/>
    </source>
</evidence>
<dbReference type="GO" id="GO:0033553">
    <property type="term" value="C:rDNA heterochromatin"/>
    <property type="evidence" value="ECO:0007669"/>
    <property type="project" value="TreeGrafter"/>
</dbReference>
<dbReference type="InterPro" id="IPR031915">
    <property type="entry name" value="Clr2_N"/>
</dbReference>
<dbReference type="EMBL" id="PQFF01000420">
    <property type="protein sequence ID" value="RHZ51256.1"/>
    <property type="molecule type" value="Genomic_DNA"/>
</dbReference>
<keyword evidence="4" id="KW-1185">Reference proteome</keyword>
<gene>
    <name evidence="3" type="ORF">Glove_481g13</name>
</gene>
<organism evidence="3 4">
    <name type="scientific">Diversispora epigaea</name>
    <dbReference type="NCBI Taxonomy" id="1348612"/>
    <lineage>
        <taxon>Eukaryota</taxon>
        <taxon>Fungi</taxon>
        <taxon>Fungi incertae sedis</taxon>
        <taxon>Mucoromycota</taxon>
        <taxon>Glomeromycotina</taxon>
        <taxon>Glomeromycetes</taxon>
        <taxon>Diversisporales</taxon>
        <taxon>Diversisporaceae</taxon>
        <taxon>Diversispora</taxon>
    </lineage>
</organism>
<comment type="caution">
    <text evidence="3">The sequence shown here is derived from an EMBL/GenBank/DDBJ whole genome shotgun (WGS) entry which is preliminary data.</text>
</comment>
<dbReference type="GO" id="GO:0031934">
    <property type="term" value="C:mating-type region heterochromatin"/>
    <property type="evidence" value="ECO:0007669"/>
    <property type="project" value="TreeGrafter"/>
</dbReference>
<accession>A0A397GP22</accession>